<evidence type="ECO:0000256" key="1">
    <source>
        <dbReference type="ARBA" id="ARBA00004193"/>
    </source>
</evidence>
<dbReference type="Proteomes" id="UP000028091">
    <property type="component" value="Unassembled WGS sequence"/>
</dbReference>
<keyword evidence="5" id="KW-0449">Lipoprotein</keyword>
<comment type="caution">
    <text evidence="9">The sequence shown here is derived from an EMBL/GenBank/DDBJ whole genome shotgun (WGS) entry which is preliminary data.</text>
</comment>
<feature type="domain" description="Solute-binding protein family 3/N-terminal" evidence="8">
    <location>
        <begin position="49"/>
        <end position="268"/>
    </location>
</feature>
<accession>A0A081L6F1</accession>
<dbReference type="PANTHER" id="PTHR35936:SF34">
    <property type="entry name" value="ABC TRANSPORTER EXTRACELLULAR-BINDING PROTEIN YCKB-RELATED"/>
    <property type="match status" value="1"/>
</dbReference>
<evidence type="ECO:0000256" key="7">
    <source>
        <dbReference type="SAM" id="SignalP"/>
    </source>
</evidence>
<evidence type="ECO:0000313" key="10">
    <source>
        <dbReference type="Proteomes" id="UP000028091"/>
    </source>
</evidence>
<proteinExistence type="inferred from homology"/>
<sequence>MKKMFFAIMLGVCVALITACGSGANDNANKQSGSKESGDLWKSIQDKGVLTIGTEGTYAPFTFHDKKTDKLTGYDVEVITEVAKRLDLKPEFKETQWDSMFAGLNSKRFDVVANQVGKTGRENQYDFSDKYTTSQAIVVTKSDNNDIKKLSDVKGKKAAQSLTSNYNKLATDAGAKIEGVEGLAQSIQLIQQGRADLTFNDKLAVLNYLKTSGNKNLKVAFETGDPQETYFAFRKGSGEVVDKVNGALKEMKKDGTLAKISKKWFGEDVTK</sequence>
<evidence type="ECO:0000256" key="4">
    <source>
        <dbReference type="ARBA" id="ARBA00023139"/>
    </source>
</evidence>
<evidence type="ECO:0000256" key="6">
    <source>
        <dbReference type="RuleBase" id="RU003744"/>
    </source>
</evidence>
<dbReference type="eggNOG" id="COG0834">
    <property type="taxonomic scope" value="Bacteria"/>
</dbReference>
<dbReference type="CDD" id="cd13711">
    <property type="entry name" value="PBP2_Ngo0372_TcyA"/>
    <property type="match status" value="1"/>
</dbReference>
<dbReference type="PROSITE" id="PS01039">
    <property type="entry name" value="SBP_BACTERIAL_3"/>
    <property type="match status" value="1"/>
</dbReference>
<dbReference type="SMART" id="SM00062">
    <property type="entry name" value="PBPb"/>
    <property type="match status" value="1"/>
</dbReference>
<evidence type="ECO:0000313" key="9">
    <source>
        <dbReference type="EMBL" id="KEP24827.1"/>
    </source>
</evidence>
<reference evidence="9 10" key="1">
    <citation type="submission" date="2012-09" db="EMBL/GenBank/DDBJ databases">
        <title>Genome Sequence of Bacillus sp. DW5-4.</title>
        <authorList>
            <person name="Lai Q."/>
            <person name="Liu Y."/>
            <person name="Shao Z."/>
        </authorList>
    </citation>
    <scope>NUCLEOTIDE SEQUENCE [LARGE SCALE GENOMIC DNA]</scope>
    <source>
        <strain evidence="9 10">DW5-4</strain>
    </source>
</reference>
<keyword evidence="3 7" id="KW-0732">Signal</keyword>
<keyword evidence="10" id="KW-1185">Reference proteome</keyword>
<dbReference type="InterPro" id="IPR001638">
    <property type="entry name" value="Solute-binding_3/MltF_N"/>
</dbReference>
<name>A0A081L6F1_9BACI</name>
<dbReference type="GO" id="GO:0005886">
    <property type="term" value="C:plasma membrane"/>
    <property type="evidence" value="ECO:0007669"/>
    <property type="project" value="UniProtKB-SubCell"/>
</dbReference>
<comment type="subcellular location">
    <subcellularLocation>
        <location evidence="1">Cell membrane</location>
        <topology evidence="1">Lipid-anchor</topology>
    </subcellularLocation>
</comment>
<keyword evidence="4" id="KW-0564">Palmitate</keyword>
<dbReference type="Gene3D" id="3.40.190.10">
    <property type="entry name" value="Periplasmic binding protein-like II"/>
    <property type="match status" value="2"/>
</dbReference>
<dbReference type="InterPro" id="IPR018313">
    <property type="entry name" value="SBP_3_CS"/>
</dbReference>
<dbReference type="PROSITE" id="PS51257">
    <property type="entry name" value="PROKAR_LIPOPROTEIN"/>
    <property type="match status" value="1"/>
</dbReference>
<protein>
    <submittedName>
        <fullName evidence="9">L-cystine-binding protein TcyA</fullName>
    </submittedName>
</protein>
<dbReference type="PANTHER" id="PTHR35936">
    <property type="entry name" value="MEMBRANE-BOUND LYTIC MUREIN TRANSGLYCOSYLASE F"/>
    <property type="match status" value="1"/>
</dbReference>
<dbReference type="OrthoDB" id="8613538at2"/>
<dbReference type="EMBL" id="JOTP01000046">
    <property type="protein sequence ID" value="KEP24827.1"/>
    <property type="molecule type" value="Genomic_DNA"/>
</dbReference>
<dbReference type="SUPFAM" id="SSF53850">
    <property type="entry name" value="Periplasmic binding protein-like II"/>
    <property type="match status" value="1"/>
</dbReference>
<dbReference type="AlphaFoldDB" id="A0A081L6F1"/>
<gene>
    <name evidence="9" type="ORF">BA70_14975</name>
</gene>
<comment type="similarity">
    <text evidence="2 6">Belongs to the bacterial solute-binding protein 3 family.</text>
</comment>
<evidence type="ECO:0000256" key="3">
    <source>
        <dbReference type="ARBA" id="ARBA00022729"/>
    </source>
</evidence>
<dbReference type="Pfam" id="PF00497">
    <property type="entry name" value="SBP_bac_3"/>
    <property type="match status" value="1"/>
</dbReference>
<organism evidence="9 10">
    <name type="scientific">Bacillus zhangzhouensis</name>
    <dbReference type="NCBI Taxonomy" id="1178540"/>
    <lineage>
        <taxon>Bacteria</taxon>
        <taxon>Bacillati</taxon>
        <taxon>Bacillota</taxon>
        <taxon>Bacilli</taxon>
        <taxon>Bacillales</taxon>
        <taxon>Bacillaceae</taxon>
        <taxon>Bacillus</taxon>
    </lineage>
</organism>
<evidence type="ECO:0000256" key="5">
    <source>
        <dbReference type="ARBA" id="ARBA00023288"/>
    </source>
</evidence>
<evidence type="ECO:0000256" key="2">
    <source>
        <dbReference type="ARBA" id="ARBA00010333"/>
    </source>
</evidence>
<feature type="chain" id="PRO_5001758913" evidence="7">
    <location>
        <begin position="25"/>
        <end position="271"/>
    </location>
</feature>
<dbReference type="RefSeq" id="WP_034325167.1">
    <property type="nucleotide sequence ID" value="NZ_JAVIKA010000007.1"/>
</dbReference>
<evidence type="ECO:0000259" key="8">
    <source>
        <dbReference type="SMART" id="SM00062"/>
    </source>
</evidence>
<feature type="signal peptide" evidence="7">
    <location>
        <begin position="1"/>
        <end position="24"/>
    </location>
</feature>